<comment type="caution">
    <text evidence="3">The sequence shown here is derived from an EMBL/GenBank/DDBJ whole genome shotgun (WGS) entry which is preliminary data.</text>
</comment>
<dbReference type="InterPro" id="IPR036005">
    <property type="entry name" value="Creatinase/aminopeptidase-like"/>
</dbReference>
<dbReference type="PANTHER" id="PTHR46112">
    <property type="entry name" value="AMINOPEPTIDASE"/>
    <property type="match status" value="1"/>
</dbReference>
<accession>A0A9X7IQJ9</accession>
<feature type="domain" description="Creatinase N-terminal" evidence="2">
    <location>
        <begin position="32"/>
        <end position="164"/>
    </location>
</feature>
<reference evidence="3 4" key="1">
    <citation type="submission" date="2018-02" db="EMBL/GenBank/DDBJ databases">
        <title>Draft genome sequence of Mycobacterium virginiense isolated from mud of a swine farm in Japan.</title>
        <authorList>
            <person name="Ohya K."/>
        </authorList>
    </citation>
    <scope>NUCLEOTIDE SEQUENCE [LARGE SCALE GENOMIC DNA]</scope>
    <source>
        <strain evidence="3 4">GF75</strain>
    </source>
</reference>
<dbReference type="Gene3D" id="3.40.350.10">
    <property type="entry name" value="Creatinase/prolidase N-terminal domain"/>
    <property type="match status" value="1"/>
</dbReference>
<dbReference type="Pfam" id="PF00557">
    <property type="entry name" value="Peptidase_M24"/>
    <property type="match status" value="1"/>
</dbReference>
<dbReference type="Gene3D" id="3.90.230.10">
    <property type="entry name" value="Creatinase/methionine aminopeptidase superfamily"/>
    <property type="match status" value="1"/>
</dbReference>
<evidence type="ECO:0000259" key="1">
    <source>
        <dbReference type="Pfam" id="PF00557"/>
    </source>
</evidence>
<gene>
    <name evidence="3" type="ORF">C5U48_03555</name>
</gene>
<sequence>MAAAAATLSAVAGGVEIAEAPDRTRLRRETGARLRAAMAERGIDALVLLGNDAVTYATGTSWRLGDAGLSHIDRPVAVVLADDPWPHLFAPVRNAWESDLAADHLHPPAFLECDEGVDQFARGIAELIPGSAVVGVDECTGAMRRAQERLFAARRPVDAAQVVNAAKLTKTTDELSCIRTACRITGRVMAEVRARLSPGVRQRDLSAHFLRRAFEFGADAIMLEPVWQVMPGGRALSMTAGGRELSVGDVVWSDASISYGGYCSAFGHTWLVGTDPTPRQQAQFRQWQAVLSAVLDVTRAGVTAGDLARVATAANGGRRPWLPHGHLGHGLGVTAGEAPMIGTDLGAEFDENFVFEPGMVLVLEPRVWQDGTSGYRRKHVVVITEDGFLSLTDDPRTPYAY</sequence>
<proteinExistence type="predicted"/>
<protein>
    <submittedName>
        <fullName evidence="3">Peptidase</fullName>
    </submittedName>
</protein>
<dbReference type="InterPro" id="IPR000587">
    <property type="entry name" value="Creatinase_N"/>
</dbReference>
<organism evidence="3 4">
    <name type="scientific">Mycolicibacter virginiensis</name>
    <dbReference type="NCBI Taxonomy" id="1795032"/>
    <lineage>
        <taxon>Bacteria</taxon>
        <taxon>Bacillati</taxon>
        <taxon>Actinomycetota</taxon>
        <taxon>Actinomycetes</taxon>
        <taxon>Mycobacteriales</taxon>
        <taxon>Mycobacteriaceae</taxon>
        <taxon>Mycolicibacter</taxon>
    </lineage>
</organism>
<dbReference type="RefSeq" id="WP_105294612.1">
    <property type="nucleotide sequence ID" value="NZ_PUEV01000014.1"/>
</dbReference>
<feature type="domain" description="Peptidase M24" evidence="1">
    <location>
        <begin position="177"/>
        <end position="385"/>
    </location>
</feature>
<dbReference type="Proteomes" id="UP000237911">
    <property type="component" value="Unassembled WGS sequence"/>
</dbReference>
<dbReference type="AlphaFoldDB" id="A0A9X7IQJ9"/>
<dbReference type="CDD" id="cd01066">
    <property type="entry name" value="APP_MetAP"/>
    <property type="match status" value="1"/>
</dbReference>
<dbReference type="Pfam" id="PF01321">
    <property type="entry name" value="Creatinase_N"/>
    <property type="match status" value="1"/>
</dbReference>
<dbReference type="InterPro" id="IPR050659">
    <property type="entry name" value="Peptidase_M24B"/>
</dbReference>
<dbReference type="SUPFAM" id="SSF53092">
    <property type="entry name" value="Creatinase/prolidase N-terminal domain"/>
    <property type="match status" value="1"/>
</dbReference>
<dbReference type="SUPFAM" id="SSF55920">
    <property type="entry name" value="Creatinase/aminopeptidase"/>
    <property type="match status" value="1"/>
</dbReference>
<evidence type="ECO:0000313" key="3">
    <source>
        <dbReference type="EMBL" id="PQM53571.1"/>
    </source>
</evidence>
<name>A0A9X7IQJ9_9MYCO</name>
<dbReference type="InterPro" id="IPR000994">
    <property type="entry name" value="Pept_M24"/>
</dbReference>
<dbReference type="InterPro" id="IPR029149">
    <property type="entry name" value="Creatin/AminoP/Spt16_N"/>
</dbReference>
<evidence type="ECO:0000259" key="2">
    <source>
        <dbReference type="Pfam" id="PF01321"/>
    </source>
</evidence>
<keyword evidence="4" id="KW-1185">Reference proteome</keyword>
<dbReference type="EMBL" id="PUEV01000014">
    <property type="protein sequence ID" value="PQM53571.1"/>
    <property type="molecule type" value="Genomic_DNA"/>
</dbReference>
<dbReference type="PANTHER" id="PTHR46112:SF2">
    <property type="entry name" value="XAA-PRO AMINOPEPTIDASE P-RELATED"/>
    <property type="match status" value="1"/>
</dbReference>
<evidence type="ECO:0000313" key="4">
    <source>
        <dbReference type="Proteomes" id="UP000237911"/>
    </source>
</evidence>